<accession>A0A4V6HRM6</accession>
<comment type="caution">
    <text evidence="2">The sequence shown here is derived from an EMBL/GenBank/DDBJ whole genome shotgun (WGS) entry which is preliminary data.</text>
</comment>
<dbReference type="Proteomes" id="UP000306509">
    <property type="component" value="Unassembled WGS sequence"/>
</dbReference>
<sequence>MDNDLKEILIAIQSGIINLQNEMTEVKTSLKKIELTIELETNKKIDALFDGRVDEMRHRKENIEANAKVADLEMRVDNLEKAFKAS</sequence>
<dbReference type="EMBL" id="QGQD01000067">
    <property type="protein sequence ID" value="TLC99647.1"/>
    <property type="molecule type" value="Genomic_DNA"/>
</dbReference>
<proteinExistence type="predicted"/>
<evidence type="ECO:0000256" key="1">
    <source>
        <dbReference type="SAM" id="Coils"/>
    </source>
</evidence>
<dbReference type="AlphaFoldDB" id="A0A4V6HRM6"/>
<dbReference type="RefSeq" id="WP_052377807.1">
    <property type="nucleotide sequence ID" value="NZ_JTGN01000007.1"/>
</dbReference>
<keyword evidence="1" id="KW-0175">Coiled coil</keyword>
<keyword evidence="3" id="KW-1185">Reference proteome</keyword>
<evidence type="ECO:0000313" key="3">
    <source>
        <dbReference type="Proteomes" id="UP000306509"/>
    </source>
</evidence>
<feature type="coiled-coil region" evidence="1">
    <location>
        <begin position="16"/>
        <end position="82"/>
    </location>
</feature>
<organism evidence="2 3">
    <name type="scientific">Robinsoniella peoriensis</name>
    <dbReference type="NCBI Taxonomy" id="180332"/>
    <lineage>
        <taxon>Bacteria</taxon>
        <taxon>Bacillati</taxon>
        <taxon>Bacillota</taxon>
        <taxon>Clostridia</taxon>
        <taxon>Lachnospirales</taxon>
        <taxon>Lachnospiraceae</taxon>
        <taxon>Robinsoniella</taxon>
    </lineage>
</organism>
<protein>
    <submittedName>
        <fullName evidence="2">Uncharacterized protein</fullName>
    </submittedName>
</protein>
<evidence type="ECO:0000313" key="2">
    <source>
        <dbReference type="EMBL" id="TLC99647.1"/>
    </source>
</evidence>
<dbReference type="STRING" id="180332.GCA_000797495_05284"/>
<reference evidence="2 3" key="1">
    <citation type="journal article" date="2019" name="Anaerobe">
        <title>Detection of Robinsoniella peoriensis in multiple bone samples of a trauma patient.</title>
        <authorList>
            <person name="Schrottner P."/>
            <person name="Hartwich K."/>
            <person name="Bunk B."/>
            <person name="Schober I."/>
            <person name="Helbig S."/>
            <person name="Rudolph W.W."/>
            <person name="Gunzer F."/>
        </authorList>
    </citation>
    <scope>NUCLEOTIDE SEQUENCE [LARGE SCALE GENOMIC DNA]</scope>
    <source>
        <strain evidence="2 3">DSM 106044</strain>
    </source>
</reference>
<name>A0A4V6HRM6_9FIRM</name>
<gene>
    <name evidence="2" type="ORF">DSM106044_03439</name>
</gene>